<comment type="caution">
    <text evidence="2">The sequence shown here is derived from an EMBL/GenBank/DDBJ whole genome shotgun (WGS) entry which is preliminary data.</text>
</comment>
<sequence>MVLSSTPPDTAANTPHLRLGVLEFCPESSGQSMIGQQNQWVGTSEGCLDNKSGACPLSPREQHGWPDKRHPSLSHPSLGPRPARRAPKGGDWPRLAEDVGPKALASEPPPWGILGTARGPTRGLASKGWSFHQQSLWK</sequence>
<evidence type="ECO:0000256" key="1">
    <source>
        <dbReference type="SAM" id="MobiDB-lite"/>
    </source>
</evidence>
<protein>
    <submittedName>
        <fullName evidence="2">Uncharacterized protein</fullName>
    </submittedName>
</protein>
<proteinExistence type="predicted"/>
<feature type="compositionally biased region" description="Basic and acidic residues" evidence="1">
    <location>
        <begin position="60"/>
        <end position="70"/>
    </location>
</feature>
<evidence type="ECO:0000313" key="2">
    <source>
        <dbReference type="EMBL" id="GAA0161677.1"/>
    </source>
</evidence>
<dbReference type="AlphaFoldDB" id="A0AAV3QC42"/>
<dbReference type="EMBL" id="BAABME010004242">
    <property type="protein sequence ID" value="GAA0161677.1"/>
    <property type="molecule type" value="Genomic_DNA"/>
</dbReference>
<keyword evidence="3" id="KW-1185">Reference proteome</keyword>
<name>A0AAV3QC42_LITER</name>
<dbReference type="Proteomes" id="UP001454036">
    <property type="component" value="Unassembled WGS sequence"/>
</dbReference>
<organism evidence="2 3">
    <name type="scientific">Lithospermum erythrorhizon</name>
    <name type="common">Purple gromwell</name>
    <name type="synonym">Lithospermum officinale var. erythrorhizon</name>
    <dbReference type="NCBI Taxonomy" id="34254"/>
    <lineage>
        <taxon>Eukaryota</taxon>
        <taxon>Viridiplantae</taxon>
        <taxon>Streptophyta</taxon>
        <taxon>Embryophyta</taxon>
        <taxon>Tracheophyta</taxon>
        <taxon>Spermatophyta</taxon>
        <taxon>Magnoliopsida</taxon>
        <taxon>eudicotyledons</taxon>
        <taxon>Gunneridae</taxon>
        <taxon>Pentapetalae</taxon>
        <taxon>asterids</taxon>
        <taxon>lamiids</taxon>
        <taxon>Boraginales</taxon>
        <taxon>Boraginaceae</taxon>
        <taxon>Boraginoideae</taxon>
        <taxon>Lithospermeae</taxon>
        <taxon>Lithospermum</taxon>
    </lineage>
</organism>
<accession>A0AAV3QC42</accession>
<evidence type="ECO:0000313" key="3">
    <source>
        <dbReference type="Proteomes" id="UP001454036"/>
    </source>
</evidence>
<feature type="region of interest" description="Disordered" evidence="1">
    <location>
        <begin position="43"/>
        <end position="138"/>
    </location>
</feature>
<reference evidence="2 3" key="1">
    <citation type="submission" date="2024-01" db="EMBL/GenBank/DDBJ databases">
        <title>The complete chloroplast genome sequence of Lithospermum erythrorhizon: insights into the phylogenetic relationship among Boraginaceae species and the maternal lineages of purple gromwells.</title>
        <authorList>
            <person name="Okada T."/>
            <person name="Watanabe K."/>
        </authorList>
    </citation>
    <scope>NUCLEOTIDE SEQUENCE [LARGE SCALE GENOMIC DNA]</scope>
</reference>
<gene>
    <name evidence="2" type="ORF">LIER_17934</name>
</gene>